<protein>
    <submittedName>
        <fullName evidence="2">PD-(D/E)XK nuclease superfamily</fullName>
    </submittedName>
</protein>
<evidence type="ECO:0000313" key="2">
    <source>
        <dbReference type="EMBL" id="CAB4162489.1"/>
    </source>
</evidence>
<gene>
    <name evidence="2" type="ORF">UFOVP785_45</name>
</gene>
<dbReference type="EMBL" id="LR796736">
    <property type="protein sequence ID" value="CAB4162489.1"/>
    <property type="molecule type" value="Genomic_DNA"/>
</dbReference>
<dbReference type="Pfam" id="PF12705">
    <property type="entry name" value="PDDEXK_1"/>
    <property type="match status" value="2"/>
</dbReference>
<organism evidence="2">
    <name type="scientific">uncultured Caudovirales phage</name>
    <dbReference type="NCBI Taxonomy" id="2100421"/>
    <lineage>
        <taxon>Viruses</taxon>
        <taxon>Duplodnaviria</taxon>
        <taxon>Heunggongvirae</taxon>
        <taxon>Uroviricota</taxon>
        <taxon>Caudoviricetes</taxon>
        <taxon>Peduoviridae</taxon>
        <taxon>Maltschvirus</taxon>
        <taxon>Maltschvirus maltsch</taxon>
    </lineage>
</organism>
<name>A0A6J5NSY1_9CAUD</name>
<dbReference type="InterPro" id="IPR038726">
    <property type="entry name" value="PDDEXK_AddAB-type"/>
</dbReference>
<reference evidence="2" key="1">
    <citation type="submission" date="2020-04" db="EMBL/GenBank/DDBJ databases">
        <authorList>
            <person name="Chiriac C."/>
            <person name="Salcher M."/>
            <person name="Ghai R."/>
            <person name="Kavagutti S V."/>
        </authorList>
    </citation>
    <scope>NUCLEOTIDE SEQUENCE</scope>
</reference>
<feature type="domain" description="PD-(D/E)XK endonuclease-like" evidence="1">
    <location>
        <begin position="276"/>
        <end position="330"/>
    </location>
</feature>
<accession>A0A6J5NSY1</accession>
<evidence type="ECO:0000259" key="1">
    <source>
        <dbReference type="Pfam" id="PF12705"/>
    </source>
</evidence>
<sequence length="343" mass="39954">MNLAAEANRFFDQGIEEGSFKVDRYQVEKARAALVAYFLHYGDESSIYEVVGVEVPYSLPLPEVDENHMGFIDYILRRKHDKKIVVADLKTATNPGNDYWQELYTNEQLTEYTLALRQSGYEEITIRWDVIVKPSINTKKLTKDGISELESGHYCGLPCSDTTVAEDKQESPVQYGVRCLQWYLENTDLKFFRRTYTRNEQELIDHIDNVQSRVERNKSWESDFKGFNILPVKHLEKCKRYGNMCEFHAICSGADPEKKQYRPKEAPKDRVKLDGFSVSKLRCSDNCPREYHYKYIEKIEPIIQPPREALDFGSLVHSGFEYIMRKQMEGVQDLVVLPTERGK</sequence>
<proteinExistence type="predicted"/>
<feature type="domain" description="PD-(D/E)XK endonuclease-like" evidence="1">
    <location>
        <begin position="8"/>
        <end position="251"/>
    </location>
</feature>